<feature type="domain" description="Helicase ATP-binding" evidence="12">
    <location>
        <begin position="42"/>
        <end position="212"/>
    </location>
</feature>
<keyword evidence="4" id="KW-0347">Helicase</keyword>
<dbReference type="InterPro" id="IPR036388">
    <property type="entry name" value="WH-like_DNA-bd_sf"/>
</dbReference>
<organism evidence="14">
    <name type="scientific">marine metagenome</name>
    <dbReference type="NCBI Taxonomy" id="408172"/>
    <lineage>
        <taxon>unclassified sequences</taxon>
        <taxon>metagenomes</taxon>
        <taxon>ecological metagenomes</taxon>
    </lineage>
</organism>
<proteinExistence type="inferred from homology"/>
<dbReference type="SUPFAM" id="SSF52540">
    <property type="entry name" value="P-loop containing nucleoside triphosphate hydrolases"/>
    <property type="match status" value="2"/>
</dbReference>
<evidence type="ECO:0000256" key="8">
    <source>
        <dbReference type="ARBA" id="ARBA00023235"/>
    </source>
</evidence>
<feature type="domain" description="Helicase C-terminal" evidence="13">
    <location>
        <begin position="261"/>
        <end position="466"/>
    </location>
</feature>
<keyword evidence="5" id="KW-0067">ATP-binding</keyword>
<keyword evidence="8" id="KW-0413">Isomerase</keyword>
<evidence type="ECO:0000256" key="11">
    <source>
        <dbReference type="ARBA" id="ARBA00048988"/>
    </source>
</evidence>
<dbReference type="GO" id="GO:0016787">
    <property type="term" value="F:hydrolase activity"/>
    <property type="evidence" value="ECO:0007669"/>
    <property type="project" value="UniProtKB-KW"/>
</dbReference>
<comment type="catalytic activity">
    <reaction evidence="11">
        <text>ATP + H2O = ADP + phosphate + H(+)</text>
        <dbReference type="Rhea" id="RHEA:13065"/>
        <dbReference type="ChEBI" id="CHEBI:15377"/>
        <dbReference type="ChEBI" id="CHEBI:15378"/>
        <dbReference type="ChEBI" id="CHEBI:30616"/>
        <dbReference type="ChEBI" id="CHEBI:43474"/>
        <dbReference type="ChEBI" id="CHEBI:456216"/>
        <dbReference type="EC" id="5.6.2.4"/>
    </reaction>
</comment>
<sequence>MDDGGVGEMPSLSDFDIDPRLKAMLEESWGIERLFPPQAEALPHALSGKSLMLAIPTASGKSLVAHITLAHRLANDLEGSRGVYIVPLKALASEKYEELREISSSVGLTVGLAIGDRSGEMGAIEDADILVCTSEKFDSMLRRRPSILDDIGIVVADEFHLLQDPSRGPTLEILLSRIRHRRSDAQLLALSATIGNAGEMAEWLDAELIRSDWRPVTLYSGTLTGLDLRYHSVESPLDDKGGGLPEPKHLEGGTQKNLHAVLDDTVESKRQLLVFVSSRSAAQKEARELAKHLRRRSAEGGANITAEAVEDWDRMADSLSREEGGSAMVKGLSNAVRGGVAFHHAGLTASQRKLVENGFRNRQLLCVVATPTLSQGVNLPASRVVVRDTRRWSTIAARSMPLPIMEVRQMMGRAGRPGYDDYGEAFLVSKSMGEEGALVERYLRGEPEEVTSKLANPSALHAEEDGALLTHMLSLIATAGIDDRDSITRFFRKTFLATQMEPETLEARVDDVLCWLANNGMIDRTGESEEVRKRILESDVESPMDEDWEDEMPSWADSASGIPGLDVFPKEESRRRRLTPRKGPAIFGFRKASLYETAESGLPEPATMTYASTGLGSRIARLYLNPISGRIIYDGLRRAMGILSGEDEIGQVSPMSLLHLAACTPDFLPLWPRKNDYDPIQAALHGHERELLAEAVDLEEERRMKGVLVIQSWIEEKSMDAIEEEWGVQPGDLRSRVELLEWLLFATRRILAEDEGLAKIDRNAHKILFESIDETHRRVRFGCKADILGLVAIRGVGRVRARELTDTLGVSSASDVSMLTERDRGRLADLRGWSPQLVENLVSSASKSSKRRR</sequence>
<evidence type="ECO:0000313" key="14">
    <source>
        <dbReference type="EMBL" id="SUZ47297.1"/>
    </source>
</evidence>
<evidence type="ECO:0000259" key="13">
    <source>
        <dbReference type="PROSITE" id="PS51194"/>
    </source>
</evidence>
<dbReference type="Gene3D" id="1.10.10.10">
    <property type="entry name" value="Winged helix-like DNA-binding domain superfamily/Winged helix DNA-binding domain"/>
    <property type="match status" value="1"/>
</dbReference>
<dbReference type="GO" id="GO:0043138">
    <property type="term" value="F:3'-5' DNA helicase activity"/>
    <property type="evidence" value="ECO:0007669"/>
    <property type="project" value="UniProtKB-EC"/>
</dbReference>
<dbReference type="Pfam" id="PF20470">
    <property type="entry name" value="HTH_61"/>
    <property type="match status" value="1"/>
</dbReference>
<accession>A0A381MYC1</accession>
<evidence type="ECO:0000256" key="2">
    <source>
        <dbReference type="ARBA" id="ARBA00022763"/>
    </source>
</evidence>
<evidence type="ECO:0000256" key="3">
    <source>
        <dbReference type="ARBA" id="ARBA00022801"/>
    </source>
</evidence>
<keyword evidence="2" id="KW-0227">DNA damage</keyword>
<dbReference type="PROSITE" id="PS51192">
    <property type="entry name" value="HELICASE_ATP_BIND_1"/>
    <property type="match status" value="1"/>
</dbReference>
<dbReference type="SUPFAM" id="SSF46785">
    <property type="entry name" value="Winged helix' DNA-binding domain"/>
    <property type="match status" value="1"/>
</dbReference>
<dbReference type="PANTHER" id="PTHR47961:SF10">
    <property type="entry name" value="ATP-DEPENDENT DNA HELICASE HEL308"/>
    <property type="match status" value="1"/>
</dbReference>
<evidence type="ECO:0000256" key="10">
    <source>
        <dbReference type="ARBA" id="ARBA00034808"/>
    </source>
</evidence>
<dbReference type="GO" id="GO:0003677">
    <property type="term" value="F:DNA binding"/>
    <property type="evidence" value="ECO:0007669"/>
    <property type="project" value="UniProtKB-KW"/>
</dbReference>
<keyword evidence="1" id="KW-0547">Nucleotide-binding</keyword>
<dbReference type="InterPro" id="IPR011545">
    <property type="entry name" value="DEAD/DEAH_box_helicase_dom"/>
</dbReference>
<dbReference type="InterPro" id="IPR022965">
    <property type="entry name" value="Helicase_Hel308"/>
</dbReference>
<dbReference type="InterPro" id="IPR048772">
    <property type="entry name" value="Hel308-like_dom4"/>
</dbReference>
<gene>
    <name evidence="14" type="ORF">METZ01_LOCUS151</name>
</gene>
<dbReference type="SMART" id="SM00487">
    <property type="entry name" value="DEXDc"/>
    <property type="match status" value="1"/>
</dbReference>
<keyword evidence="3" id="KW-0378">Hydrolase</keyword>
<dbReference type="CDD" id="cd18795">
    <property type="entry name" value="SF2_C_Ski2"/>
    <property type="match status" value="1"/>
</dbReference>
<dbReference type="SUPFAM" id="SSF158702">
    <property type="entry name" value="Sec63 N-terminal domain-like"/>
    <property type="match status" value="1"/>
</dbReference>
<dbReference type="InterPro" id="IPR036390">
    <property type="entry name" value="WH_DNA-bd_sf"/>
</dbReference>
<dbReference type="PROSITE" id="PS51194">
    <property type="entry name" value="HELICASE_CTER"/>
    <property type="match status" value="1"/>
</dbReference>
<dbReference type="GO" id="GO:0005524">
    <property type="term" value="F:ATP binding"/>
    <property type="evidence" value="ECO:0007669"/>
    <property type="project" value="UniProtKB-KW"/>
</dbReference>
<evidence type="ECO:0000256" key="5">
    <source>
        <dbReference type="ARBA" id="ARBA00022840"/>
    </source>
</evidence>
<evidence type="ECO:0000259" key="12">
    <source>
        <dbReference type="PROSITE" id="PS51192"/>
    </source>
</evidence>
<dbReference type="InterPro" id="IPR001650">
    <property type="entry name" value="Helicase_C-like"/>
</dbReference>
<comment type="catalytic activity">
    <reaction evidence="9">
        <text>Couples ATP hydrolysis with the unwinding of duplex DNA by translocating in the 3'-5' direction.</text>
        <dbReference type="EC" id="5.6.2.4"/>
    </reaction>
</comment>
<dbReference type="GO" id="GO:0006281">
    <property type="term" value="P:DNA repair"/>
    <property type="evidence" value="ECO:0007669"/>
    <property type="project" value="UniProtKB-KW"/>
</dbReference>
<evidence type="ECO:0000256" key="9">
    <source>
        <dbReference type="ARBA" id="ARBA00034617"/>
    </source>
</evidence>
<dbReference type="PANTHER" id="PTHR47961">
    <property type="entry name" value="DNA POLYMERASE THETA, PUTATIVE (AFU_ORTHOLOGUE AFUA_1G05260)-RELATED"/>
    <property type="match status" value="1"/>
</dbReference>
<dbReference type="InterPro" id="IPR014001">
    <property type="entry name" value="Helicase_ATP-bd"/>
</dbReference>
<dbReference type="Gene3D" id="3.40.50.300">
    <property type="entry name" value="P-loop containing nucleotide triphosphate hydrolases"/>
    <property type="match status" value="2"/>
</dbReference>
<evidence type="ECO:0000256" key="1">
    <source>
        <dbReference type="ARBA" id="ARBA00022741"/>
    </source>
</evidence>
<evidence type="ECO:0000256" key="7">
    <source>
        <dbReference type="ARBA" id="ARBA00023204"/>
    </source>
</evidence>
<keyword evidence="6" id="KW-0238">DNA-binding</keyword>
<dbReference type="AlphaFoldDB" id="A0A381MYC1"/>
<dbReference type="Pfam" id="PF00271">
    <property type="entry name" value="Helicase_C"/>
    <property type="match status" value="1"/>
</dbReference>
<dbReference type="InterPro" id="IPR046931">
    <property type="entry name" value="HTH_61"/>
</dbReference>
<dbReference type="EMBL" id="UINC01000009">
    <property type="protein sequence ID" value="SUZ47297.1"/>
    <property type="molecule type" value="Genomic_DNA"/>
</dbReference>
<dbReference type="EC" id="5.6.2.4" evidence="10"/>
<dbReference type="Gene3D" id="1.10.3380.30">
    <property type="match status" value="1"/>
</dbReference>
<name>A0A381MYC1_9ZZZZ</name>
<dbReference type="Pfam" id="PF21280">
    <property type="entry name" value="Helicase_dom4_arc"/>
    <property type="match status" value="1"/>
</dbReference>
<dbReference type="Pfam" id="PF00270">
    <property type="entry name" value="DEAD"/>
    <property type="match status" value="1"/>
</dbReference>
<dbReference type="HAMAP" id="MF_00442">
    <property type="entry name" value="Helicase_Hel308"/>
    <property type="match status" value="1"/>
</dbReference>
<keyword evidence="7" id="KW-0234">DNA repair</keyword>
<dbReference type="SMART" id="SM00490">
    <property type="entry name" value="HELICc"/>
    <property type="match status" value="1"/>
</dbReference>
<dbReference type="Gene3D" id="1.10.150.20">
    <property type="entry name" value="5' to 3' exonuclease, C-terminal subdomain"/>
    <property type="match status" value="1"/>
</dbReference>
<evidence type="ECO:0000256" key="4">
    <source>
        <dbReference type="ARBA" id="ARBA00022806"/>
    </source>
</evidence>
<reference evidence="14" key="1">
    <citation type="submission" date="2018-05" db="EMBL/GenBank/DDBJ databases">
        <authorList>
            <person name="Lanie J.A."/>
            <person name="Ng W.-L."/>
            <person name="Kazmierczak K.M."/>
            <person name="Andrzejewski T.M."/>
            <person name="Davidsen T.M."/>
            <person name="Wayne K.J."/>
            <person name="Tettelin H."/>
            <person name="Glass J.I."/>
            <person name="Rusch D."/>
            <person name="Podicherti R."/>
            <person name="Tsui H.-C.T."/>
            <person name="Winkler M.E."/>
        </authorList>
    </citation>
    <scope>NUCLEOTIDE SEQUENCE</scope>
</reference>
<dbReference type="InterPro" id="IPR027417">
    <property type="entry name" value="P-loop_NTPase"/>
</dbReference>
<dbReference type="InterPro" id="IPR050474">
    <property type="entry name" value="Hel308_SKI2-like"/>
</dbReference>
<protein>
    <recommendedName>
        <fullName evidence="10">DNA 3'-5' helicase</fullName>
        <ecNumber evidence="10">5.6.2.4</ecNumber>
    </recommendedName>
</protein>
<evidence type="ECO:0000256" key="6">
    <source>
        <dbReference type="ARBA" id="ARBA00023125"/>
    </source>
</evidence>